<name>W4QMH3_9BACI</name>
<reference evidence="1" key="1">
    <citation type="journal article" date="2014" name="Genome Announc.">
        <title>Draft Genome Sequences of Three Alkaliphilic Bacillus Strains, Bacillus wakoensis JCM 9140T, Bacillus akibai JCM 9157T, and Bacillus hemicellulosilyticus JCM 9152T.</title>
        <authorList>
            <person name="Yuki M."/>
            <person name="Oshima K."/>
            <person name="Suda W."/>
            <person name="Oshida Y."/>
            <person name="Kitamura K."/>
            <person name="Iida T."/>
            <person name="Hattori M."/>
            <person name="Ohkuma M."/>
        </authorList>
    </citation>
    <scope>NUCLEOTIDE SEQUENCE [LARGE SCALE GENOMIC DNA]</scope>
    <source>
        <strain evidence="1">JCM 9152</strain>
    </source>
</reference>
<organism evidence="1 2">
    <name type="scientific">Halalkalibacter hemicellulosilyticusJCM 9152</name>
    <dbReference type="NCBI Taxonomy" id="1236971"/>
    <lineage>
        <taxon>Bacteria</taxon>
        <taxon>Bacillati</taxon>
        <taxon>Bacillota</taxon>
        <taxon>Bacilli</taxon>
        <taxon>Bacillales</taxon>
        <taxon>Bacillaceae</taxon>
        <taxon>Halalkalibacter</taxon>
    </lineage>
</organism>
<proteinExistence type="predicted"/>
<dbReference type="RefSeq" id="WP_035346836.1">
    <property type="nucleotide sequence ID" value="NZ_BAUU01000039.1"/>
</dbReference>
<keyword evidence="2" id="KW-1185">Reference proteome</keyword>
<dbReference type="EMBL" id="BAUU01000039">
    <property type="protein sequence ID" value="GAE32529.1"/>
    <property type="molecule type" value="Genomic_DNA"/>
</dbReference>
<accession>W4QMH3</accession>
<sequence>MELNLLELYEEMPDFHNHNEASLWFHKQFPNNIQFKEIDTINGTKVYYYHIIKDRKTYEEYMQSLKEPLEHTIISNEPFNSYSTVEISEDGGVSMTE</sequence>
<dbReference type="Proteomes" id="UP000018895">
    <property type="component" value="Unassembled WGS sequence"/>
</dbReference>
<gene>
    <name evidence="1" type="ORF">JCM9152_4066</name>
</gene>
<dbReference type="AlphaFoldDB" id="W4QMH3"/>
<protein>
    <submittedName>
        <fullName evidence="1">Uncharacterized protein</fullName>
    </submittedName>
</protein>
<evidence type="ECO:0000313" key="2">
    <source>
        <dbReference type="Proteomes" id="UP000018895"/>
    </source>
</evidence>
<dbReference type="OrthoDB" id="2428270at2"/>
<evidence type="ECO:0000313" key="1">
    <source>
        <dbReference type="EMBL" id="GAE32529.1"/>
    </source>
</evidence>
<comment type="caution">
    <text evidence="1">The sequence shown here is derived from an EMBL/GenBank/DDBJ whole genome shotgun (WGS) entry which is preliminary data.</text>
</comment>